<comment type="caution">
    <text evidence="1">The sequence shown here is derived from an EMBL/GenBank/DDBJ whole genome shotgun (WGS) entry which is preliminary data.</text>
</comment>
<accession>A0AAD6RI52</accession>
<organism evidence="1 2">
    <name type="scientific">Populus alba x Populus x berolinensis</name>
    <dbReference type="NCBI Taxonomy" id="444605"/>
    <lineage>
        <taxon>Eukaryota</taxon>
        <taxon>Viridiplantae</taxon>
        <taxon>Streptophyta</taxon>
        <taxon>Embryophyta</taxon>
        <taxon>Tracheophyta</taxon>
        <taxon>Spermatophyta</taxon>
        <taxon>Magnoliopsida</taxon>
        <taxon>eudicotyledons</taxon>
        <taxon>Gunneridae</taxon>
        <taxon>Pentapetalae</taxon>
        <taxon>rosids</taxon>
        <taxon>fabids</taxon>
        <taxon>Malpighiales</taxon>
        <taxon>Salicaceae</taxon>
        <taxon>Saliceae</taxon>
        <taxon>Populus</taxon>
    </lineage>
</organism>
<dbReference type="EMBL" id="JAQIZT010000001">
    <property type="protein sequence ID" value="KAJ7009242.1"/>
    <property type="molecule type" value="Genomic_DNA"/>
</dbReference>
<gene>
    <name evidence="1" type="ORF">NC653_000024</name>
</gene>
<dbReference type="AlphaFoldDB" id="A0AAD6RI52"/>
<dbReference type="Proteomes" id="UP001164929">
    <property type="component" value="Chromosome 1"/>
</dbReference>
<name>A0AAD6RI52_9ROSI</name>
<evidence type="ECO:0000313" key="1">
    <source>
        <dbReference type="EMBL" id="KAJ7009242.1"/>
    </source>
</evidence>
<protein>
    <submittedName>
        <fullName evidence="1">Uncharacterized protein</fullName>
    </submittedName>
</protein>
<evidence type="ECO:0000313" key="2">
    <source>
        <dbReference type="Proteomes" id="UP001164929"/>
    </source>
</evidence>
<proteinExistence type="predicted"/>
<keyword evidence="2" id="KW-1185">Reference proteome</keyword>
<sequence length="77" mass="8543">MHIGAGLSFYAMARRAKLRSRSLSKSQSALHACQKECDWLLVRQMGDTRIHGRGHVHLSHLNTMAGHLAPIQALILS</sequence>
<reference evidence="1 2" key="1">
    <citation type="journal article" date="2023" name="Mol. Ecol. Resour.">
        <title>Chromosome-level genome assembly of a triploid poplar Populus alba 'Berolinensis'.</title>
        <authorList>
            <person name="Chen S."/>
            <person name="Yu Y."/>
            <person name="Wang X."/>
            <person name="Wang S."/>
            <person name="Zhang T."/>
            <person name="Zhou Y."/>
            <person name="He R."/>
            <person name="Meng N."/>
            <person name="Wang Y."/>
            <person name="Liu W."/>
            <person name="Liu Z."/>
            <person name="Liu J."/>
            <person name="Guo Q."/>
            <person name="Huang H."/>
            <person name="Sederoff R.R."/>
            <person name="Wang G."/>
            <person name="Qu G."/>
            <person name="Chen S."/>
        </authorList>
    </citation>
    <scope>NUCLEOTIDE SEQUENCE [LARGE SCALE GENOMIC DNA]</scope>
    <source>
        <strain evidence="1">SC-2020</strain>
    </source>
</reference>